<protein>
    <submittedName>
        <fullName evidence="1">Uncharacterized protein</fullName>
    </submittedName>
</protein>
<sequence>YVCPTVLDFQHTHITEYVFVYYNLHYILLKGNEFTKKITASNQRCTAMAVYL</sequence>
<reference evidence="1" key="1">
    <citation type="submission" date="2014-12" db="EMBL/GenBank/DDBJ databases">
        <title>Insight into the proteome of Arion vulgaris.</title>
        <authorList>
            <person name="Aradska J."/>
            <person name="Bulat T."/>
            <person name="Smidak R."/>
            <person name="Sarate P."/>
            <person name="Gangsoo J."/>
            <person name="Sialana F."/>
            <person name="Bilban M."/>
            <person name="Lubec G."/>
        </authorList>
    </citation>
    <scope>NUCLEOTIDE SEQUENCE</scope>
    <source>
        <tissue evidence="1">Skin</tissue>
    </source>
</reference>
<evidence type="ECO:0000313" key="1">
    <source>
        <dbReference type="EMBL" id="CEK59719.1"/>
    </source>
</evidence>
<name>A0A0B6YTX7_9EUPU</name>
<dbReference type="EMBL" id="HACG01012854">
    <property type="protein sequence ID" value="CEK59719.1"/>
    <property type="molecule type" value="Transcribed_RNA"/>
</dbReference>
<dbReference type="AlphaFoldDB" id="A0A0B6YTX7"/>
<proteinExistence type="predicted"/>
<accession>A0A0B6YTX7</accession>
<gene>
    <name evidence="1" type="primary">ORF37215</name>
</gene>
<organism evidence="1">
    <name type="scientific">Arion vulgaris</name>
    <dbReference type="NCBI Taxonomy" id="1028688"/>
    <lineage>
        <taxon>Eukaryota</taxon>
        <taxon>Metazoa</taxon>
        <taxon>Spiralia</taxon>
        <taxon>Lophotrochozoa</taxon>
        <taxon>Mollusca</taxon>
        <taxon>Gastropoda</taxon>
        <taxon>Heterobranchia</taxon>
        <taxon>Euthyneura</taxon>
        <taxon>Panpulmonata</taxon>
        <taxon>Eupulmonata</taxon>
        <taxon>Stylommatophora</taxon>
        <taxon>Helicina</taxon>
        <taxon>Arionoidea</taxon>
        <taxon>Arionidae</taxon>
        <taxon>Arion</taxon>
    </lineage>
</organism>
<feature type="non-terminal residue" evidence="1">
    <location>
        <position position="1"/>
    </location>
</feature>